<accession>A0A381QSC7</accession>
<evidence type="ECO:0000313" key="2">
    <source>
        <dbReference type="EMBL" id="SUZ81618.1"/>
    </source>
</evidence>
<dbReference type="EMBL" id="UINC01001475">
    <property type="protein sequence ID" value="SUZ81618.1"/>
    <property type="molecule type" value="Genomic_DNA"/>
</dbReference>
<evidence type="ECO:0008006" key="3">
    <source>
        <dbReference type="Google" id="ProtNLM"/>
    </source>
</evidence>
<keyword evidence="1" id="KW-0812">Transmembrane</keyword>
<sequence length="95" mass="11032">MDFVECPVCGCEHFYRKKDFNQAVGCIVILIGALLVPWTYGISLLVLSIVDYLLYRRVKDSVECYKCKSEFKDVLVPDRLNPFDHHTAELYELPE</sequence>
<protein>
    <recommendedName>
        <fullName evidence="3">LITAF domain-containing protein</fullName>
    </recommendedName>
</protein>
<gene>
    <name evidence="2" type="ORF">METZ01_LOCUS34472</name>
</gene>
<reference evidence="2" key="1">
    <citation type="submission" date="2018-05" db="EMBL/GenBank/DDBJ databases">
        <authorList>
            <person name="Lanie J.A."/>
            <person name="Ng W.-L."/>
            <person name="Kazmierczak K.M."/>
            <person name="Andrzejewski T.M."/>
            <person name="Davidsen T.M."/>
            <person name="Wayne K.J."/>
            <person name="Tettelin H."/>
            <person name="Glass J.I."/>
            <person name="Rusch D."/>
            <person name="Podicherti R."/>
            <person name="Tsui H.-C.T."/>
            <person name="Winkler M.E."/>
        </authorList>
    </citation>
    <scope>NUCLEOTIDE SEQUENCE</scope>
</reference>
<name>A0A381QSC7_9ZZZZ</name>
<organism evidence="2">
    <name type="scientific">marine metagenome</name>
    <dbReference type="NCBI Taxonomy" id="408172"/>
    <lineage>
        <taxon>unclassified sequences</taxon>
        <taxon>metagenomes</taxon>
        <taxon>ecological metagenomes</taxon>
    </lineage>
</organism>
<feature type="transmembrane region" description="Helical" evidence="1">
    <location>
        <begin position="22"/>
        <end position="50"/>
    </location>
</feature>
<dbReference type="AlphaFoldDB" id="A0A381QSC7"/>
<keyword evidence="1" id="KW-1133">Transmembrane helix</keyword>
<evidence type="ECO:0000256" key="1">
    <source>
        <dbReference type="SAM" id="Phobius"/>
    </source>
</evidence>
<proteinExistence type="predicted"/>
<keyword evidence="1" id="KW-0472">Membrane</keyword>